<dbReference type="InParanoid" id="A0A0C3H0M8"/>
<dbReference type="InterPro" id="IPR010730">
    <property type="entry name" value="HET"/>
</dbReference>
<accession>A0A0C3H0M8</accession>
<organism evidence="2 3">
    <name type="scientific">Oidiodendron maius (strain Zn)</name>
    <dbReference type="NCBI Taxonomy" id="913774"/>
    <lineage>
        <taxon>Eukaryota</taxon>
        <taxon>Fungi</taxon>
        <taxon>Dikarya</taxon>
        <taxon>Ascomycota</taxon>
        <taxon>Pezizomycotina</taxon>
        <taxon>Leotiomycetes</taxon>
        <taxon>Leotiomycetes incertae sedis</taxon>
        <taxon>Myxotrichaceae</taxon>
        <taxon>Oidiodendron</taxon>
    </lineage>
</organism>
<reference evidence="2 3" key="1">
    <citation type="submission" date="2014-04" db="EMBL/GenBank/DDBJ databases">
        <authorList>
            <consortium name="DOE Joint Genome Institute"/>
            <person name="Kuo A."/>
            <person name="Martino E."/>
            <person name="Perotto S."/>
            <person name="Kohler A."/>
            <person name="Nagy L.G."/>
            <person name="Floudas D."/>
            <person name="Copeland A."/>
            <person name="Barry K.W."/>
            <person name="Cichocki N."/>
            <person name="Veneault-Fourrey C."/>
            <person name="LaButti K."/>
            <person name="Lindquist E.A."/>
            <person name="Lipzen A."/>
            <person name="Lundell T."/>
            <person name="Morin E."/>
            <person name="Murat C."/>
            <person name="Sun H."/>
            <person name="Tunlid A."/>
            <person name="Henrissat B."/>
            <person name="Grigoriev I.V."/>
            <person name="Hibbett D.S."/>
            <person name="Martin F."/>
            <person name="Nordberg H.P."/>
            <person name="Cantor M.N."/>
            <person name="Hua S.X."/>
        </authorList>
    </citation>
    <scope>NUCLEOTIDE SEQUENCE [LARGE SCALE GENOMIC DNA]</scope>
    <source>
        <strain evidence="2 3">Zn</strain>
    </source>
</reference>
<feature type="non-terminal residue" evidence="2">
    <location>
        <position position="187"/>
    </location>
</feature>
<reference evidence="3" key="2">
    <citation type="submission" date="2015-01" db="EMBL/GenBank/DDBJ databases">
        <title>Evolutionary Origins and Diversification of the Mycorrhizal Mutualists.</title>
        <authorList>
            <consortium name="DOE Joint Genome Institute"/>
            <consortium name="Mycorrhizal Genomics Consortium"/>
            <person name="Kohler A."/>
            <person name="Kuo A."/>
            <person name="Nagy L.G."/>
            <person name="Floudas D."/>
            <person name="Copeland A."/>
            <person name="Barry K.W."/>
            <person name="Cichocki N."/>
            <person name="Veneault-Fourrey C."/>
            <person name="LaButti K."/>
            <person name="Lindquist E.A."/>
            <person name="Lipzen A."/>
            <person name="Lundell T."/>
            <person name="Morin E."/>
            <person name="Murat C."/>
            <person name="Riley R."/>
            <person name="Ohm R."/>
            <person name="Sun H."/>
            <person name="Tunlid A."/>
            <person name="Henrissat B."/>
            <person name="Grigoriev I.V."/>
            <person name="Hibbett D.S."/>
            <person name="Martin F."/>
        </authorList>
    </citation>
    <scope>NUCLEOTIDE SEQUENCE [LARGE SCALE GENOMIC DNA]</scope>
    <source>
        <strain evidence="3">Zn</strain>
    </source>
</reference>
<dbReference type="Proteomes" id="UP000054321">
    <property type="component" value="Unassembled WGS sequence"/>
</dbReference>
<name>A0A0C3H0M8_OIDMZ</name>
<sequence length="187" mass="21848">MAQSSYYSYSPLDGPDTIRLLVIEADDKIPGQIKCRLEHFNISEAPSYTALSYVWGDGSHKSRIHLDGQVCEVGQNLFQALWHLRGYSRETTWIWIDALCIDQRNILERNHQVRLMGRIYETAVKVIIWLGWTDSESDKKSQGAMSYLMQMRKETTENICDLSKFVELCNLPYWYRMWIVQEMGLAK</sequence>
<evidence type="ECO:0000313" key="2">
    <source>
        <dbReference type="EMBL" id="KIM96056.1"/>
    </source>
</evidence>
<dbReference type="AlphaFoldDB" id="A0A0C3H0M8"/>
<gene>
    <name evidence="2" type="ORF">OIDMADRAFT_132965</name>
</gene>
<proteinExistence type="predicted"/>
<evidence type="ECO:0000259" key="1">
    <source>
        <dbReference type="Pfam" id="PF06985"/>
    </source>
</evidence>
<dbReference type="InterPro" id="IPR052895">
    <property type="entry name" value="HetReg/Transcr_Mod"/>
</dbReference>
<dbReference type="PANTHER" id="PTHR24148">
    <property type="entry name" value="ANKYRIN REPEAT DOMAIN-CONTAINING PROTEIN 39 HOMOLOG-RELATED"/>
    <property type="match status" value="1"/>
</dbReference>
<dbReference type="Pfam" id="PF06985">
    <property type="entry name" value="HET"/>
    <property type="match status" value="1"/>
</dbReference>
<keyword evidence="3" id="KW-1185">Reference proteome</keyword>
<protein>
    <recommendedName>
        <fullName evidence="1">Heterokaryon incompatibility domain-containing protein</fullName>
    </recommendedName>
</protein>
<dbReference type="EMBL" id="KN832885">
    <property type="protein sequence ID" value="KIM96056.1"/>
    <property type="molecule type" value="Genomic_DNA"/>
</dbReference>
<dbReference type="OrthoDB" id="3598674at2759"/>
<dbReference type="PANTHER" id="PTHR24148:SF73">
    <property type="entry name" value="HET DOMAIN PROTEIN (AFU_ORTHOLOGUE AFUA_8G01020)"/>
    <property type="match status" value="1"/>
</dbReference>
<dbReference type="STRING" id="913774.A0A0C3H0M8"/>
<feature type="domain" description="Heterokaryon incompatibility" evidence="1">
    <location>
        <begin position="48"/>
        <end position="182"/>
    </location>
</feature>
<dbReference type="HOGENOM" id="CLU_004184_6_0_1"/>
<evidence type="ECO:0000313" key="3">
    <source>
        <dbReference type="Proteomes" id="UP000054321"/>
    </source>
</evidence>